<feature type="compositionally biased region" description="Gly residues" evidence="1">
    <location>
        <begin position="88"/>
        <end position="109"/>
    </location>
</feature>
<feature type="compositionally biased region" description="Acidic residues" evidence="1">
    <location>
        <begin position="179"/>
        <end position="188"/>
    </location>
</feature>
<reference evidence="2" key="3">
    <citation type="journal article" date="2017" name="Nature">
        <title>Genome sequence of the progenitor of the wheat D genome Aegilops tauschii.</title>
        <authorList>
            <person name="Luo M.C."/>
            <person name="Gu Y.Q."/>
            <person name="Puiu D."/>
            <person name="Wang H."/>
            <person name="Twardziok S.O."/>
            <person name="Deal K.R."/>
            <person name="Huo N."/>
            <person name="Zhu T."/>
            <person name="Wang L."/>
            <person name="Wang Y."/>
            <person name="McGuire P.E."/>
            <person name="Liu S."/>
            <person name="Long H."/>
            <person name="Ramasamy R.K."/>
            <person name="Rodriguez J.C."/>
            <person name="Van S.L."/>
            <person name="Yuan L."/>
            <person name="Wang Z."/>
            <person name="Xia Z."/>
            <person name="Xiao L."/>
            <person name="Anderson O.D."/>
            <person name="Ouyang S."/>
            <person name="Liang Y."/>
            <person name="Zimin A.V."/>
            <person name="Pertea G."/>
            <person name="Qi P."/>
            <person name="Bennetzen J.L."/>
            <person name="Dai X."/>
            <person name="Dawson M.W."/>
            <person name="Muller H.G."/>
            <person name="Kugler K."/>
            <person name="Rivarola-Duarte L."/>
            <person name="Spannagl M."/>
            <person name="Mayer K.F.X."/>
            <person name="Lu F.H."/>
            <person name="Bevan M.W."/>
            <person name="Leroy P."/>
            <person name="Li P."/>
            <person name="You F.M."/>
            <person name="Sun Q."/>
            <person name="Liu Z."/>
            <person name="Lyons E."/>
            <person name="Wicker T."/>
            <person name="Salzberg S.L."/>
            <person name="Devos K.M."/>
            <person name="Dvorak J."/>
        </authorList>
    </citation>
    <scope>NUCLEOTIDE SEQUENCE [LARGE SCALE GENOMIC DNA]</scope>
    <source>
        <strain evidence="2">cv. AL8/78</strain>
    </source>
</reference>
<accession>A0A453PEJ6</accession>
<evidence type="ECO:0000313" key="3">
    <source>
        <dbReference type="Proteomes" id="UP000015105"/>
    </source>
</evidence>
<feature type="compositionally biased region" description="Gly residues" evidence="1">
    <location>
        <begin position="123"/>
        <end position="135"/>
    </location>
</feature>
<organism evidence="2 3">
    <name type="scientific">Aegilops tauschii subsp. strangulata</name>
    <name type="common">Goatgrass</name>
    <dbReference type="NCBI Taxonomy" id="200361"/>
    <lineage>
        <taxon>Eukaryota</taxon>
        <taxon>Viridiplantae</taxon>
        <taxon>Streptophyta</taxon>
        <taxon>Embryophyta</taxon>
        <taxon>Tracheophyta</taxon>
        <taxon>Spermatophyta</taxon>
        <taxon>Magnoliopsida</taxon>
        <taxon>Liliopsida</taxon>
        <taxon>Poales</taxon>
        <taxon>Poaceae</taxon>
        <taxon>BOP clade</taxon>
        <taxon>Pooideae</taxon>
        <taxon>Triticodae</taxon>
        <taxon>Triticeae</taxon>
        <taxon>Triticinae</taxon>
        <taxon>Aegilops</taxon>
    </lineage>
</organism>
<keyword evidence="3" id="KW-1185">Reference proteome</keyword>
<reference evidence="3" key="1">
    <citation type="journal article" date="2014" name="Science">
        <title>Ancient hybridizations among the ancestral genomes of bread wheat.</title>
        <authorList>
            <consortium name="International Wheat Genome Sequencing Consortium,"/>
            <person name="Marcussen T."/>
            <person name="Sandve S.R."/>
            <person name="Heier L."/>
            <person name="Spannagl M."/>
            <person name="Pfeifer M."/>
            <person name="Jakobsen K.S."/>
            <person name="Wulff B.B."/>
            <person name="Steuernagel B."/>
            <person name="Mayer K.F."/>
            <person name="Olsen O.A."/>
        </authorList>
    </citation>
    <scope>NUCLEOTIDE SEQUENCE [LARGE SCALE GENOMIC DNA]</scope>
    <source>
        <strain evidence="3">cv. AL8/78</strain>
    </source>
</reference>
<feature type="compositionally biased region" description="Polar residues" evidence="1">
    <location>
        <begin position="70"/>
        <end position="79"/>
    </location>
</feature>
<proteinExistence type="predicted"/>
<dbReference type="Proteomes" id="UP000015105">
    <property type="component" value="Chromosome 6D"/>
</dbReference>
<reference evidence="2" key="4">
    <citation type="submission" date="2019-03" db="UniProtKB">
        <authorList>
            <consortium name="EnsemblPlants"/>
        </authorList>
    </citation>
    <scope>IDENTIFICATION</scope>
</reference>
<dbReference type="AlphaFoldDB" id="A0A453PEJ6"/>
<dbReference type="EnsemblPlants" id="AET6Gv20703400.14">
    <property type="protein sequence ID" value="AET6Gv20703400.14"/>
    <property type="gene ID" value="AET6Gv20703400"/>
</dbReference>
<protein>
    <submittedName>
        <fullName evidence="2">Uncharacterized protein</fullName>
    </submittedName>
</protein>
<evidence type="ECO:0000256" key="1">
    <source>
        <dbReference type="SAM" id="MobiDB-lite"/>
    </source>
</evidence>
<reference evidence="3" key="2">
    <citation type="journal article" date="2017" name="Nat. Plants">
        <title>The Aegilops tauschii genome reveals multiple impacts of transposons.</title>
        <authorList>
            <person name="Zhao G."/>
            <person name="Zou C."/>
            <person name="Li K."/>
            <person name="Wang K."/>
            <person name="Li T."/>
            <person name="Gao L."/>
            <person name="Zhang X."/>
            <person name="Wang H."/>
            <person name="Yang Z."/>
            <person name="Liu X."/>
            <person name="Jiang W."/>
            <person name="Mao L."/>
            <person name="Kong X."/>
            <person name="Jiao Y."/>
            <person name="Jia J."/>
        </authorList>
    </citation>
    <scope>NUCLEOTIDE SEQUENCE [LARGE SCALE GENOMIC DNA]</scope>
    <source>
        <strain evidence="3">cv. AL8/78</strain>
    </source>
</reference>
<reference evidence="2" key="5">
    <citation type="journal article" date="2021" name="G3 (Bethesda)">
        <title>Aegilops tauschii genome assembly Aet v5.0 features greater sequence contiguity and improved annotation.</title>
        <authorList>
            <person name="Wang L."/>
            <person name="Zhu T."/>
            <person name="Rodriguez J.C."/>
            <person name="Deal K.R."/>
            <person name="Dubcovsky J."/>
            <person name="McGuire P.E."/>
            <person name="Lux T."/>
            <person name="Spannagl M."/>
            <person name="Mayer K.F.X."/>
            <person name="Baldrich P."/>
            <person name="Meyers B.C."/>
            <person name="Huo N."/>
            <person name="Gu Y.Q."/>
            <person name="Zhou H."/>
            <person name="Devos K.M."/>
            <person name="Bennetzen J.L."/>
            <person name="Unver T."/>
            <person name="Budak H."/>
            <person name="Gulick P.J."/>
            <person name="Galiba G."/>
            <person name="Kalapos B."/>
            <person name="Nelson D.R."/>
            <person name="Li P."/>
            <person name="You F.M."/>
            <person name="Luo M.C."/>
            <person name="Dvorak J."/>
        </authorList>
    </citation>
    <scope>NUCLEOTIDE SEQUENCE [LARGE SCALE GENOMIC DNA]</scope>
    <source>
        <strain evidence="2">cv. AL8/78</strain>
    </source>
</reference>
<sequence>SLYLTLLSNIVCNIQERMSYQPVMDHGPLPESSFVAQARASIPPPRVTTAMATGRVRRRGVTEDIPEDVPQSSHQTSDNARGRKRQAKGGGRGNATGSGTGNASRGGRGNATRGSGRTRGEGARGGTGRGNGGRGTLYDNGGRTGPGAGFWNLMFAPDSDKSHVAAEEEPITQNAPQGDEWDDDFVHM</sequence>
<dbReference type="Gramene" id="AET6Gv20703400.14">
    <property type="protein sequence ID" value="AET6Gv20703400.14"/>
    <property type="gene ID" value="AET6Gv20703400"/>
</dbReference>
<name>A0A453PEJ6_AEGTS</name>
<evidence type="ECO:0000313" key="2">
    <source>
        <dbReference type="EnsemblPlants" id="AET6Gv20703400.14"/>
    </source>
</evidence>
<feature type="region of interest" description="Disordered" evidence="1">
    <location>
        <begin position="46"/>
        <end position="188"/>
    </location>
</feature>